<reference evidence="1 2" key="1">
    <citation type="submission" date="2017-11" db="EMBL/GenBank/DDBJ databases">
        <title>Taxonomic description and genome sequences of Spirosoma HA7 sp. nov., isolated from pollen microhabitat of Corylus avellana.</title>
        <authorList>
            <person name="Ambika Manirajan B."/>
            <person name="Suarez C."/>
            <person name="Ratering S."/>
            <person name="Geissler-Plaum R."/>
            <person name="Cardinale M."/>
            <person name="Sylvia S."/>
        </authorList>
    </citation>
    <scope>NUCLEOTIDE SEQUENCE [LARGE SCALE GENOMIC DNA]</scope>
    <source>
        <strain evidence="1 2">HA7</strain>
    </source>
</reference>
<evidence type="ECO:0000313" key="1">
    <source>
        <dbReference type="EMBL" id="AUD07019.1"/>
    </source>
</evidence>
<gene>
    <name evidence="1" type="ORF">CWM47_37480</name>
</gene>
<dbReference type="AlphaFoldDB" id="A0A2K8ZB22"/>
<dbReference type="InterPro" id="IPR013321">
    <property type="entry name" value="Arc_rbn_hlx_hlx"/>
</dbReference>
<dbReference type="EMBL" id="CP025096">
    <property type="protein sequence ID" value="AUD07019.1"/>
    <property type="molecule type" value="Genomic_DNA"/>
</dbReference>
<dbReference type="Gene3D" id="1.10.1220.10">
    <property type="entry name" value="Met repressor-like"/>
    <property type="match status" value="1"/>
</dbReference>
<keyword evidence="2" id="KW-1185">Reference proteome</keyword>
<dbReference type="KEGG" id="spir:CWM47_37480"/>
<name>A0A2K8ZB22_9BACT</name>
<dbReference type="Proteomes" id="UP000232883">
    <property type="component" value="Chromosome"/>
</dbReference>
<dbReference type="InterPro" id="IPR010985">
    <property type="entry name" value="Ribbon_hlx_hlx"/>
</dbReference>
<sequence length="93" mass="10979">MLKLVYWYQQYKYLLKIYCVLQYKYLALADLKLIAMAKEVSFLQVRLSPKLKQQFEQMCAESEISMSDKVREIVANLVRNHNRQTTKGGKAEV</sequence>
<accession>A0A2K8ZB22</accession>
<organism evidence="1 2">
    <name type="scientific">Spirosoma pollinicola</name>
    <dbReference type="NCBI Taxonomy" id="2057025"/>
    <lineage>
        <taxon>Bacteria</taxon>
        <taxon>Pseudomonadati</taxon>
        <taxon>Bacteroidota</taxon>
        <taxon>Cytophagia</taxon>
        <taxon>Cytophagales</taxon>
        <taxon>Cytophagaceae</taxon>
        <taxon>Spirosoma</taxon>
    </lineage>
</organism>
<dbReference type="SUPFAM" id="SSF47598">
    <property type="entry name" value="Ribbon-helix-helix"/>
    <property type="match status" value="1"/>
</dbReference>
<protein>
    <submittedName>
        <fullName evidence="1">Uncharacterized protein</fullName>
    </submittedName>
</protein>
<dbReference type="GO" id="GO:0006355">
    <property type="term" value="P:regulation of DNA-templated transcription"/>
    <property type="evidence" value="ECO:0007669"/>
    <property type="project" value="InterPro"/>
</dbReference>
<evidence type="ECO:0000313" key="2">
    <source>
        <dbReference type="Proteomes" id="UP000232883"/>
    </source>
</evidence>
<proteinExistence type="predicted"/>